<accession>A0A1J4JBS4</accession>
<feature type="compositionally biased region" description="Low complexity" evidence="1">
    <location>
        <begin position="89"/>
        <end position="102"/>
    </location>
</feature>
<name>A0A1J4JBS4_9EUKA</name>
<sequence>MYSHQTFVGKKNSHVGWGLRTIVVLKPYQFVYPLTEETKHMTPFKRNKPIPYSKNILPMQVTMKQPRIAKLTSFKVSPVEKQPDDDVDFSFTNSDDTSSDNTPILEDKDDSLTRDWPLEYSLSPEEWEENLDDHECEESNMEYYRNDIYVENDIDSCFHDFQFT</sequence>
<dbReference type="VEuPathDB" id="TrichDB:TRFO_37134"/>
<dbReference type="Proteomes" id="UP000179807">
    <property type="component" value="Unassembled WGS sequence"/>
</dbReference>
<dbReference type="AlphaFoldDB" id="A0A1J4JBS4"/>
<evidence type="ECO:0000313" key="2">
    <source>
        <dbReference type="EMBL" id="OHS96638.1"/>
    </source>
</evidence>
<reference evidence="2" key="1">
    <citation type="submission" date="2016-10" db="EMBL/GenBank/DDBJ databases">
        <authorList>
            <person name="Benchimol M."/>
            <person name="Almeida L.G."/>
            <person name="Vasconcelos A.T."/>
            <person name="Perreira-Neves A."/>
            <person name="Rosa I.A."/>
            <person name="Tasca T."/>
            <person name="Bogo M.R."/>
            <person name="de Souza W."/>
        </authorList>
    </citation>
    <scope>NUCLEOTIDE SEQUENCE [LARGE SCALE GENOMIC DNA]</scope>
    <source>
        <strain evidence="2">K</strain>
    </source>
</reference>
<organism evidence="2 3">
    <name type="scientific">Tritrichomonas foetus</name>
    <dbReference type="NCBI Taxonomy" id="1144522"/>
    <lineage>
        <taxon>Eukaryota</taxon>
        <taxon>Metamonada</taxon>
        <taxon>Parabasalia</taxon>
        <taxon>Tritrichomonadida</taxon>
        <taxon>Tritrichomonadidae</taxon>
        <taxon>Tritrichomonas</taxon>
    </lineage>
</organism>
<dbReference type="GeneID" id="94845949"/>
<gene>
    <name evidence="2" type="ORF">TRFO_37134</name>
</gene>
<feature type="region of interest" description="Disordered" evidence="1">
    <location>
        <begin position="79"/>
        <end position="109"/>
    </location>
</feature>
<keyword evidence="3" id="KW-1185">Reference proteome</keyword>
<dbReference type="RefSeq" id="XP_068349775.1">
    <property type="nucleotide sequence ID" value="XM_068511245.1"/>
</dbReference>
<dbReference type="EMBL" id="MLAK01001161">
    <property type="protein sequence ID" value="OHS96638.1"/>
    <property type="molecule type" value="Genomic_DNA"/>
</dbReference>
<evidence type="ECO:0000313" key="3">
    <source>
        <dbReference type="Proteomes" id="UP000179807"/>
    </source>
</evidence>
<comment type="caution">
    <text evidence="2">The sequence shown here is derived from an EMBL/GenBank/DDBJ whole genome shotgun (WGS) entry which is preliminary data.</text>
</comment>
<protein>
    <submittedName>
        <fullName evidence="2">Uncharacterized protein</fullName>
    </submittedName>
</protein>
<evidence type="ECO:0000256" key="1">
    <source>
        <dbReference type="SAM" id="MobiDB-lite"/>
    </source>
</evidence>
<proteinExistence type="predicted"/>